<dbReference type="Pfam" id="PF07730">
    <property type="entry name" value="HisKA_3"/>
    <property type="match status" value="1"/>
</dbReference>
<dbReference type="InterPro" id="IPR036890">
    <property type="entry name" value="HATPase_C_sf"/>
</dbReference>
<feature type="domain" description="Signal transduction histidine kinase subgroup 3 dimerisation and phosphoacceptor" evidence="11">
    <location>
        <begin position="422"/>
        <end position="480"/>
    </location>
</feature>
<dbReference type="Gene3D" id="3.30.565.10">
    <property type="entry name" value="Histidine kinase-like ATPase, C-terminal domain"/>
    <property type="match status" value="1"/>
</dbReference>
<comment type="catalytic activity">
    <reaction evidence="1">
        <text>ATP + protein L-histidine = ADP + protein N-phospho-L-histidine.</text>
        <dbReference type="EC" id="2.7.13.3"/>
    </reaction>
</comment>
<feature type="transmembrane region" description="Helical" evidence="10">
    <location>
        <begin position="48"/>
        <end position="66"/>
    </location>
</feature>
<dbReference type="InterPro" id="IPR050482">
    <property type="entry name" value="Sensor_HK_TwoCompSys"/>
</dbReference>
<dbReference type="Gene3D" id="6.10.250.2870">
    <property type="match status" value="1"/>
</dbReference>
<evidence type="ECO:0000256" key="4">
    <source>
        <dbReference type="ARBA" id="ARBA00022679"/>
    </source>
</evidence>
<keyword evidence="10" id="KW-0812">Transmembrane</keyword>
<keyword evidence="4" id="KW-0808">Transferase</keyword>
<feature type="transmembrane region" description="Helical" evidence="10">
    <location>
        <begin position="325"/>
        <end position="347"/>
    </location>
</feature>
<feature type="transmembrane region" description="Helical" evidence="10">
    <location>
        <begin position="255"/>
        <end position="274"/>
    </location>
</feature>
<evidence type="ECO:0000256" key="8">
    <source>
        <dbReference type="ARBA" id="ARBA00023012"/>
    </source>
</evidence>
<evidence type="ECO:0000256" key="6">
    <source>
        <dbReference type="ARBA" id="ARBA00022777"/>
    </source>
</evidence>
<dbReference type="Gene3D" id="1.20.5.1930">
    <property type="match status" value="1"/>
</dbReference>
<evidence type="ECO:0000256" key="9">
    <source>
        <dbReference type="SAM" id="MobiDB-lite"/>
    </source>
</evidence>
<feature type="transmembrane region" description="Helical" evidence="10">
    <location>
        <begin position="354"/>
        <end position="374"/>
    </location>
</feature>
<feature type="transmembrane region" description="Helical" evidence="10">
    <location>
        <begin position="380"/>
        <end position="397"/>
    </location>
</feature>
<dbReference type="EMBL" id="JAGEOK010000005">
    <property type="protein sequence ID" value="MBO2437621.1"/>
    <property type="molecule type" value="Genomic_DNA"/>
</dbReference>
<feature type="transmembrane region" description="Helical" evidence="10">
    <location>
        <begin position="73"/>
        <end position="93"/>
    </location>
</feature>
<keyword evidence="6" id="KW-0418">Kinase</keyword>
<comment type="caution">
    <text evidence="12">The sequence shown here is derived from an EMBL/GenBank/DDBJ whole genome shotgun (WGS) entry which is preliminary data.</text>
</comment>
<gene>
    <name evidence="12" type="ORF">J4557_08840</name>
</gene>
<keyword evidence="7" id="KW-0067">ATP-binding</keyword>
<accession>A0ABS3QUF7</accession>
<keyword evidence="3" id="KW-0597">Phosphoprotein</keyword>
<name>A0ABS3QUF7_9ACTN</name>
<dbReference type="EC" id="2.7.13.3" evidence="2"/>
<evidence type="ECO:0000256" key="1">
    <source>
        <dbReference type="ARBA" id="ARBA00000085"/>
    </source>
</evidence>
<dbReference type="InterPro" id="IPR011712">
    <property type="entry name" value="Sig_transdc_His_kin_sub3_dim/P"/>
</dbReference>
<keyword evidence="5" id="KW-0547">Nucleotide-binding</keyword>
<keyword evidence="10" id="KW-1133">Transmembrane helix</keyword>
<evidence type="ECO:0000313" key="12">
    <source>
        <dbReference type="EMBL" id="MBO2437621.1"/>
    </source>
</evidence>
<dbReference type="Proteomes" id="UP000666915">
    <property type="component" value="Unassembled WGS sequence"/>
</dbReference>
<dbReference type="PANTHER" id="PTHR24421:SF10">
    <property type="entry name" value="NITRATE_NITRITE SENSOR PROTEIN NARQ"/>
    <property type="match status" value="1"/>
</dbReference>
<protein>
    <recommendedName>
        <fullName evidence="2">histidine kinase</fullName>
        <ecNumber evidence="2">2.7.13.3</ecNumber>
    </recommendedName>
</protein>
<reference evidence="12 13" key="1">
    <citation type="submission" date="2021-03" db="EMBL/GenBank/DDBJ databases">
        <authorList>
            <person name="Kanchanasin P."/>
            <person name="Saeng-In P."/>
            <person name="Phongsopitanun W."/>
            <person name="Yuki M."/>
            <person name="Kudo T."/>
            <person name="Ohkuma M."/>
            <person name="Tanasupawat S."/>
        </authorList>
    </citation>
    <scope>NUCLEOTIDE SEQUENCE [LARGE SCALE GENOMIC DNA]</scope>
    <source>
        <strain evidence="12 13">L46</strain>
    </source>
</reference>
<evidence type="ECO:0000256" key="5">
    <source>
        <dbReference type="ARBA" id="ARBA00022741"/>
    </source>
</evidence>
<keyword evidence="13" id="KW-1185">Reference proteome</keyword>
<organism evidence="12 13">
    <name type="scientific">Actinomadura nitritigenes</name>
    <dbReference type="NCBI Taxonomy" id="134602"/>
    <lineage>
        <taxon>Bacteria</taxon>
        <taxon>Bacillati</taxon>
        <taxon>Actinomycetota</taxon>
        <taxon>Actinomycetes</taxon>
        <taxon>Streptosporangiales</taxon>
        <taxon>Thermomonosporaceae</taxon>
        <taxon>Actinomadura</taxon>
    </lineage>
</organism>
<evidence type="ECO:0000256" key="10">
    <source>
        <dbReference type="SAM" id="Phobius"/>
    </source>
</evidence>
<feature type="compositionally biased region" description="Low complexity" evidence="9">
    <location>
        <begin position="618"/>
        <end position="629"/>
    </location>
</feature>
<sequence length="629" mass="65620">MISGSGAEPDGERLPPRVARSMLWTALALLFCIRAFDAARGGVDAEGLLLAAAPYPPLVALLAGRFRLDVRIGLLMASAVLALMPFAVVGMAWGWLPWTVVAGVLVALPARASWPLLGAVLAATAAAGMVAGEPFHVWAWRPLALATDALIVFSLHTVSGLVADLHATRDELAGIETLKERLRLDAELRRTVGAGLRSIAGRLAAADGAPPEDARAVIREATETARRTLAEVRSMAGAYRAEGSRRTPPPVRSPGFVRVILAAVVLIQAVRPLINVFALSGDPRWLCPLVPLLAAAVVLLLSPPSRGRLVALALLLVPVAWPGSYAAGTLAVVSNMWGLLIGAALAWVRPPRSWAIAAAVLALQVVLCVTPPPVASPADMVTNVLSPLILAWLFYGLSRLGDLVVLLDRARHELAAAAVAAERVRIGRDLHDVLGFSLSAVALRGELALRLLDRDPVRAATELAALVPVLERAHAELGAIAGGRVRLEPRHEVDAAIEALEAAGIAVRAEVETGPLPDGTGTALAAVLREAVTNVLRHSRTRTRTITVTRSDGAVRLRVADDGDGRLRAPAGGGTGLESLAARAGGRLSAGPRREGGFEVVAEFRSDPPGLGGDADGVDPVAGAELADR</sequence>
<evidence type="ECO:0000256" key="3">
    <source>
        <dbReference type="ARBA" id="ARBA00022553"/>
    </source>
</evidence>
<dbReference type="RefSeq" id="WP_208265953.1">
    <property type="nucleotide sequence ID" value="NZ_BAAAGM010000026.1"/>
</dbReference>
<feature type="region of interest" description="Disordered" evidence="9">
    <location>
        <begin position="604"/>
        <end position="629"/>
    </location>
</feature>
<feature type="transmembrane region" description="Helical" evidence="10">
    <location>
        <begin position="143"/>
        <end position="163"/>
    </location>
</feature>
<feature type="transmembrane region" description="Helical" evidence="10">
    <location>
        <begin position="286"/>
        <end position="305"/>
    </location>
</feature>
<proteinExistence type="predicted"/>
<feature type="transmembrane region" description="Helical" evidence="10">
    <location>
        <begin position="113"/>
        <end position="131"/>
    </location>
</feature>
<keyword evidence="10" id="KW-0472">Membrane</keyword>
<dbReference type="PANTHER" id="PTHR24421">
    <property type="entry name" value="NITRATE/NITRITE SENSOR PROTEIN NARX-RELATED"/>
    <property type="match status" value="1"/>
</dbReference>
<evidence type="ECO:0000313" key="13">
    <source>
        <dbReference type="Proteomes" id="UP000666915"/>
    </source>
</evidence>
<dbReference type="SUPFAM" id="SSF55874">
    <property type="entry name" value="ATPase domain of HSP90 chaperone/DNA topoisomerase II/histidine kinase"/>
    <property type="match status" value="1"/>
</dbReference>
<evidence type="ECO:0000256" key="2">
    <source>
        <dbReference type="ARBA" id="ARBA00012438"/>
    </source>
</evidence>
<evidence type="ECO:0000259" key="11">
    <source>
        <dbReference type="Pfam" id="PF07730"/>
    </source>
</evidence>
<keyword evidence="8" id="KW-0902">Two-component regulatory system</keyword>
<evidence type="ECO:0000256" key="7">
    <source>
        <dbReference type="ARBA" id="ARBA00022840"/>
    </source>
</evidence>